<feature type="non-terminal residue" evidence="2">
    <location>
        <position position="1"/>
    </location>
</feature>
<sequence length="60" mass="6873">ARLCPPVGAPLAPGRSRVPARVPDQQVRLLHRHAFARPPQGRTARRAPRRRRRMARGRQH</sequence>
<organism evidence="2">
    <name type="scientific">uncultured Sphingomonas sp</name>
    <dbReference type="NCBI Taxonomy" id="158754"/>
    <lineage>
        <taxon>Bacteria</taxon>
        <taxon>Pseudomonadati</taxon>
        <taxon>Pseudomonadota</taxon>
        <taxon>Alphaproteobacteria</taxon>
        <taxon>Sphingomonadales</taxon>
        <taxon>Sphingomonadaceae</taxon>
        <taxon>Sphingomonas</taxon>
        <taxon>environmental samples</taxon>
    </lineage>
</organism>
<gene>
    <name evidence="2" type="ORF">AVDCRST_MAG31-501</name>
</gene>
<feature type="region of interest" description="Disordered" evidence="1">
    <location>
        <begin position="35"/>
        <end position="60"/>
    </location>
</feature>
<evidence type="ECO:0000313" key="2">
    <source>
        <dbReference type="EMBL" id="CAA9503041.1"/>
    </source>
</evidence>
<feature type="compositionally biased region" description="Basic residues" evidence="1">
    <location>
        <begin position="43"/>
        <end position="60"/>
    </location>
</feature>
<keyword evidence="2" id="KW-0575">Peroxidase</keyword>
<name>A0A6J4SR63_9SPHN</name>
<feature type="non-terminal residue" evidence="2">
    <location>
        <position position="60"/>
    </location>
</feature>
<dbReference type="EMBL" id="CADCWA010000037">
    <property type="protein sequence ID" value="CAA9503041.1"/>
    <property type="molecule type" value="Genomic_DNA"/>
</dbReference>
<keyword evidence="2" id="KW-0560">Oxidoreductase</keyword>
<dbReference type="GO" id="GO:0004601">
    <property type="term" value="F:peroxidase activity"/>
    <property type="evidence" value="ECO:0007669"/>
    <property type="project" value="UniProtKB-KW"/>
</dbReference>
<accession>A0A6J4SR63</accession>
<reference evidence="2" key="1">
    <citation type="submission" date="2020-02" db="EMBL/GenBank/DDBJ databases">
        <authorList>
            <person name="Meier V. D."/>
        </authorList>
    </citation>
    <scope>NUCLEOTIDE SEQUENCE</scope>
    <source>
        <strain evidence="2">AVDCRST_MAG31</strain>
    </source>
</reference>
<evidence type="ECO:0000256" key="1">
    <source>
        <dbReference type="SAM" id="MobiDB-lite"/>
    </source>
</evidence>
<dbReference type="AlphaFoldDB" id="A0A6J4SR63"/>
<protein>
    <submittedName>
        <fullName evidence="2">4-carboxymuconolactone decarboxylase domain/alkylhydroperoxidase AhpD family core domain protein</fullName>
    </submittedName>
</protein>
<proteinExistence type="predicted"/>